<dbReference type="Gene3D" id="3.40.1260.10">
    <property type="entry name" value="DsrEFH-like"/>
    <property type="match status" value="1"/>
</dbReference>
<dbReference type="EMBL" id="JAKVPQ010000010">
    <property type="protein sequence ID" value="MCH4286004.1"/>
    <property type="molecule type" value="Genomic_DNA"/>
</dbReference>
<keyword evidence="2" id="KW-1185">Reference proteome</keyword>
<evidence type="ECO:0000313" key="2">
    <source>
        <dbReference type="Proteomes" id="UP001202402"/>
    </source>
</evidence>
<proteinExistence type="predicted"/>
<dbReference type="PANTHER" id="PTHR37691">
    <property type="entry name" value="BLR3518 PROTEIN"/>
    <property type="match status" value="1"/>
</dbReference>
<protein>
    <submittedName>
        <fullName evidence="1">DsrE family protein</fullName>
    </submittedName>
</protein>
<comment type="caution">
    <text evidence="1">The sequence shown here is derived from an EMBL/GenBank/DDBJ whole genome shotgun (WGS) entry which is preliminary data.</text>
</comment>
<dbReference type="Proteomes" id="UP001202402">
    <property type="component" value="Unassembled WGS sequence"/>
</dbReference>
<accession>A0ABS9RB53</accession>
<dbReference type="InterPro" id="IPR027396">
    <property type="entry name" value="DsrEFH-like"/>
</dbReference>
<organism evidence="1 2">
    <name type="scientific">Amedibacillus hominis</name>
    <dbReference type="NCBI Taxonomy" id="2897776"/>
    <lineage>
        <taxon>Bacteria</taxon>
        <taxon>Bacillati</taxon>
        <taxon>Bacillota</taxon>
        <taxon>Erysipelotrichia</taxon>
        <taxon>Erysipelotrichales</taxon>
        <taxon>Erysipelotrichaceae</taxon>
        <taxon>Amedibacillus</taxon>
    </lineage>
</organism>
<evidence type="ECO:0000313" key="1">
    <source>
        <dbReference type="EMBL" id="MCH4286004.1"/>
    </source>
</evidence>
<sequence>MDVIFHIDEIEKWELTISNIKNMLVYGKENHDTYHIEIVANSDAVECLSHRNDEYQAVMEKLSEDGVTICACHNALMKKGISNGELYSFVEVVPAGVVELAKRQQEGYSYIKP</sequence>
<reference evidence="1 2" key="1">
    <citation type="submission" date="2022-02" db="EMBL/GenBank/DDBJ databases">
        <title>Genome of Erysipelotrichaceae sp. nov. NSJ-176 isolated from human feces.</title>
        <authorList>
            <person name="Abdugheni R."/>
        </authorList>
    </citation>
    <scope>NUCLEOTIDE SEQUENCE [LARGE SCALE GENOMIC DNA]</scope>
    <source>
        <strain evidence="1 2">NSJ-176</strain>
    </source>
</reference>
<dbReference type="PANTHER" id="PTHR37691:SF1">
    <property type="entry name" value="BLR3518 PROTEIN"/>
    <property type="match status" value="1"/>
</dbReference>
<dbReference type="RefSeq" id="WP_117453565.1">
    <property type="nucleotide sequence ID" value="NZ_JAKVPQ010000010.1"/>
</dbReference>
<dbReference type="Pfam" id="PF02635">
    <property type="entry name" value="DsrE"/>
    <property type="match status" value="1"/>
</dbReference>
<gene>
    <name evidence="1" type="ORF">LQE99_12820</name>
</gene>
<dbReference type="InterPro" id="IPR003787">
    <property type="entry name" value="Sulphur_relay_DsrE/F-like"/>
</dbReference>
<name>A0ABS9RB53_9FIRM</name>
<dbReference type="SUPFAM" id="SSF75169">
    <property type="entry name" value="DsrEFH-like"/>
    <property type="match status" value="1"/>
</dbReference>